<dbReference type="Gene3D" id="3.40.50.720">
    <property type="entry name" value="NAD(P)-binding Rossmann-like Domain"/>
    <property type="match status" value="2"/>
</dbReference>
<accession>A0A5C8PM08</accession>
<name>A0A5C8PM08_9HYPH</name>
<evidence type="ECO:0000313" key="8">
    <source>
        <dbReference type="Proteomes" id="UP000321638"/>
    </source>
</evidence>
<dbReference type="Pfam" id="PF02826">
    <property type="entry name" value="2-Hacid_dh_C"/>
    <property type="match status" value="1"/>
</dbReference>
<dbReference type="InterPro" id="IPR036291">
    <property type="entry name" value="NAD(P)-bd_dom_sf"/>
</dbReference>
<reference evidence="7 8" key="1">
    <citation type="submission" date="2019-06" db="EMBL/GenBank/DDBJ databases">
        <title>New taxonomy in bacterial strain CC-CFT640, isolated from vineyard.</title>
        <authorList>
            <person name="Lin S.-Y."/>
            <person name="Tsai C.-F."/>
            <person name="Young C.-C."/>
        </authorList>
    </citation>
    <scope>NUCLEOTIDE SEQUENCE [LARGE SCALE GENOMIC DNA]</scope>
    <source>
        <strain evidence="7 8">CC-CFT640</strain>
    </source>
</reference>
<dbReference type="PROSITE" id="PS00670">
    <property type="entry name" value="D_2_HYDROXYACID_DH_2"/>
    <property type="match status" value="1"/>
</dbReference>
<keyword evidence="3" id="KW-0520">NAD</keyword>
<dbReference type="EMBL" id="VDUZ01000018">
    <property type="protein sequence ID" value="TXL74495.1"/>
    <property type="molecule type" value="Genomic_DNA"/>
</dbReference>
<dbReference type="InterPro" id="IPR006139">
    <property type="entry name" value="D-isomer_2_OHA_DH_cat_dom"/>
</dbReference>
<dbReference type="RefSeq" id="WP_147848176.1">
    <property type="nucleotide sequence ID" value="NZ_VDUZ01000018.1"/>
</dbReference>
<dbReference type="GO" id="GO:0016616">
    <property type="term" value="F:oxidoreductase activity, acting on the CH-OH group of donors, NAD or NADP as acceptor"/>
    <property type="evidence" value="ECO:0007669"/>
    <property type="project" value="InterPro"/>
</dbReference>
<protein>
    <submittedName>
        <fullName evidence="7">Hydroxyacid dehydrogenase</fullName>
    </submittedName>
</protein>
<dbReference type="InterPro" id="IPR050857">
    <property type="entry name" value="D-2-hydroxyacid_DH"/>
</dbReference>
<evidence type="ECO:0000256" key="2">
    <source>
        <dbReference type="ARBA" id="ARBA00023002"/>
    </source>
</evidence>
<dbReference type="CDD" id="cd12173">
    <property type="entry name" value="PGDH_4"/>
    <property type="match status" value="1"/>
</dbReference>
<dbReference type="Pfam" id="PF00389">
    <property type="entry name" value="2-Hacid_dh"/>
    <property type="match status" value="1"/>
</dbReference>
<dbReference type="FunFam" id="3.40.50.720:FF:000203">
    <property type="entry name" value="D-3-phosphoglycerate dehydrogenase (SerA)"/>
    <property type="match status" value="1"/>
</dbReference>
<evidence type="ECO:0000259" key="6">
    <source>
        <dbReference type="Pfam" id="PF02826"/>
    </source>
</evidence>
<evidence type="ECO:0000256" key="4">
    <source>
        <dbReference type="RuleBase" id="RU003719"/>
    </source>
</evidence>
<gene>
    <name evidence="7" type="ORF">FHP25_17190</name>
</gene>
<dbReference type="SUPFAM" id="SSF52283">
    <property type="entry name" value="Formate/glycerate dehydrogenase catalytic domain-like"/>
    <property type="match status" value="1"/>
</dbReference>
<evidence type="ECO:0000256" key="3">
    <source>
        <dbReference type="ARBA" id="ARBA00023027"/>
    </source>
</evidence>
<feature type="domain" description="D-isomer specific 2-hydroxyacid dehydrogenase NAD-binding" evidence="6">
    <location>
        <begin position="115"/>
        <end position="292"/>
    </location>
</feature>
<dbReference type="SUPFAM" id="SSF51735">
    <property type="entry name" value="NAD(P)-binding Rossmann-fold domains"/>
    <property type="match status" value="1"/>
</dbReference>
<proteinExistence type="inferred from homology"/>
<evidence type="ECO:0000313" key="7">
    <source>
        <dbReference type="EMBL" id="TXL74495.1"/>
    </source>
</evidence>
<feature type="domain" description="D-isomer specific 2-hydroxyacid dehydrogenase catalytic" evidence="5">
    <location>
        <begin position="59"/>
        <end position="323"/>
    </location>
</feature>
<dbReference type="InterPro" id="IPR006140">
    <property type="entry name" value="D-isomer_DH_NAD-bd"/>
</dbReference>
<dbReference type="PANTHER" id="PTHR42789">
    <property type="entry name" value="D-ISOMER SPECIFIC 2-HYDROXYACID DEHYDROGENASE FAMILY PROTEIN (AFU_ORTHOLOGUE AFUA_6G10090)"/>
    <property type="match status" value="1"/>
</dbReference>
<dbReference type="OrthoDB" id="9793626at2"/>
<dbReference type="InterPro" id="IPR029753">
    <property type="entry name" value="D-isomer_DH_CS"/>
</dbReference>
<comment type="caution">
    <text evidence="7">The sequence shown here is derived from an EMBL/GenBank/DDBJ whole genome shotgun (WGS) entry which is preliminary data.</text>
</comment>
<comment type="similarity">
    <text evidence="1 4">Belongs to the D-isomer specific 2-hydroxyacid dehydrogenase family.</text>
</comment>
<evidence type="ECO:0000259" key="5">
    <source>
        <dbReference type="Pfam" id="PF00389"/>
    </source>
</evidence>
<sequence>MATNKKRLLVPDIFGMAGLDVLKRRDDVEVATFPGTTPTPAFIARLQELGEVNGVALGGTPFGAAERDAAKGLQVVARIGVGYDAVDVPALTAGRIPLMVAGIANSPSVAEHAVFLMMTLAKRAAHFHAMVQEGRWGADRMKHLPIDLLGKTLLIVGFGRIGTRTAKRTLVMEMNVLVYDPYVKPEAIRAAGCEPVADLDAALPRADFVTIHCPKTPETVGMIDARRLALMKPTAILVSTARGGIIAEAPLHAALTGGRLAAAGLDVFEQEPTPKDNPLLRLPNFISSPHMAGVTTEAVMRMAQATAENMLSVLDGKPNRDNVINKEVLD</sequence>
<dbReference type="GO" id="GO:0051287">
    <property type="term" value="F:NAD binding"/>
    <property type="evidence" value="ECO:0007669"/>
    <property type="project" value="InterPro"/>
</dbReference>
<dbReference type="Proteomes" id="UP000321638">
    <property type="component" value="Unassembled WGS sequence"/>
</dbReference>
<organism evidence="7 8">
    <name type="scientific">Vineibacter terrae</name>
    <dbReference type="NCBI Taxonomy" id="2586908"/>
    <lineage>
        <taxon>Bacteria</taxon>
        <taxon>Pseudomonadati</taxon>
        <taxon>Pseudomonadota</taxon>
        <taxon>Alphaproteobacteria</taxon>
        <taxon>Hyphomicrobiales</taxon>
        <taxon>Vineibacter</taxon>
    </lineage>
</organism>
<dbReference type="AlphaFoldDB" id="A0A5C8PM08"/>
<evidence type="ECO:0000256" key="1">
    <source>
        <dbReference type="ARBA" id="ARBA00005854"/>
    </source>
</evidence>
<keyword evidence="2 4" id="KW-0560">Oxidoreductase</keyword>
<dbReference type="PANTHER" id="PTHR42789:SF1">
    <property type="entry name" value="D-ISOMER SPECIFIC 2-HYDROXYACID DEHYDROGENASE FAMILY PROTEIN (AFU_ORTHOLOGUE AFUA_6G10090)"/>
    <property type="match status" value="1"/>
</dbReference>
<keyword evidence="8" id="KW-1185">Reference proteome</keyword>